<dbReference type="Proteomes" id="UP001154282">
    <property type="component" value="Unassembled WGS sequence"/>
</dbReference>
<comment type="caution">
    <text evidence="2">The sequence shown here is derived from an EMBL/GenBank/DDBJ whole genome shotgun (WGS) entry which is preliminary data.</text>
</comment>
<evidence type="ECO:0008006" key="4">
    <source>
        <dbReference type="Google" id="ProtNLM"/>
    </source>
</evidence>
<feature type="region of interest" description="Disordered" evidence="1">
    <location>
        <begin position="25"/>
        <end position="56"/>
    </location>
</feature>
<sequence length="135" mass="14920">MAGWTAATAARKAANFSRLATVSKLPSPAPQASSLIQRRGMAGGGDPHGPPKVNFWQDPLSPSEWKEEHFVIVSLTGCWLAIYGGYKLFTGDKGWPSMEAARASQKTRKTRRRFENEEPAGRRATGYTGYNRYRS</sequence>
<gene>
    <name evidence="2" type="ORF">LITE_LOCUS26019</name>
</gene>
<evidence type="ECO:0000256" key="1">
    <source>
        <dbReference type="SAM" id="MobiDB-lite"/>
    </source>
</evidence>
<keyword evidence="3" id="KW-1185">Reference proteome</keyword>
<proteinExistence type="predicted"/>
<evidence type="ECO:0000313" key="3">
    <source>
        <dbReference type="Proteomes" id="UP001154282"/>
    </source>
</evidence>
<feature type="region of interest" description="Disordered" evidence="1">
    <location>
        <begin position="100"/>
        <end position="135"/>
    </location>
</feature>
<protein>
    <recommendedName>
        <fullName evidence="4">NADH dehydrogenase [ubiquinone] 1 beta subcomplex subunit 11, mitochondrial</fullName>
    </recommendedName>
</protein>
<name>A0AAV0LZ87_9ROSI</name>
<dbReference type="PANTHER" id="PTHR35292">
    <property type="entry name" value="EXPRESSED PROTEIN"/>
    <property type="match status" value="1"/>
</dbReference>
<dbReference type="PANTHER" id="PTHR35292:SF13">
    <property type="entry name" value="OS03G0581800 PROTEIN"/>
    <property type="match status" value="1"/>
</dbReference>
<organism evidence="2 3">
    <name type="scientific">Linum tenue</name>
    <dbReference type="NCBI Taxonomy" id="586396"/>
    <lineage>
        <taxon>Eukaryota</taxon>
        <taxon>Viridiplantae</taxon>
        <taxon>Streptophyta</taxon>
        <taxon>Embryophyta</taxon>
        <taxon>Tracheophyta</taxon>
        <taxon>Spermatophyta</taxon>
        <taxon>Magnoliopsida</taxon>
        <taxon>eudicotyledons</taxon>
        <taxon>Gunneridae</taxon>
        <taxon>Pentapetalae</taxon>
        <taxon>rosids</taxon>
        <taxon>fabids</taxon>
        <taxon>Malpighiales</taxon>
        <taxon>Linaceae</taxon>
        <taxon>Linum</taxon>
    </lineage>
</organism>
<evidence type="ECO:0000313" key="2">
    <source>
        <dbReference type="EMBL" id="CAI0439069.1"/>
    </source>
</evidence>
<dbReference type="AlphaFoldDB" id="A0AAV0LZ87"/>
<dbReference type="EMBL" id="CAMGYJ010000006">
    <property type="protein sequence ID" value="CAI0439069.1"/>
    <property type="molecule type" value="Genomic_DNA"/>
</dbReference>
<reference evidence="2" key="1">
    <citation type="submission" date="2022-08" db="EMBL/GenBank/DDBJ databases">
        <authorList>
            <person name="Gutierrez-Valencia J."/>
        </authorList>
    </citation>
    <scope>NUCLEOTIDE SEQUENCE</scope>
</reference>
<accession>A0AAV0LZ87</accession>